<proteinExistence type="predicted"/>
<dbReference type="EMBL" id="SFAV01000076">
    <property type="protein sequence ID" value="TRU90787.1"/>
    <property type="molecule type" value="Genomic_DNA"/>
</dbReference>
<dbReference type="AlphaFoldDB" id="A0A552J4V1"/>
<name>A0A552J4V1_9CHRO</name>
<evidence type="ECO:0000313" key="2">
    <source>
        <dbReference type="Proteomes" id="UP000319191"/>
    </source>
</evidence>
<organism evidence="1 2">
    <name type="scientific">Microcystis novacekii Mn_MB_F_20050700_S1D</name>
    <dbReference type="NCBI Taxonomy" id="2486266"/>
    <lineage>
        <taxon>Bacteria</taxon>
        <taxon>Bacillati</taxon>
        <taxon>Cyanobacteriota</taxon>
        <taxon>Cyanophyceae</taxon>
        <taxon>Oscillatoriophycideae</taxon>
        <taxon>Chroococcales</taxon>
        <taxon>Microcystaceae</taxon>
        <taxon>Microcystis</taxon>
    </lineage>
</organism>
<reference evidence="1 2" key="1">
    <citation type="submission" date="2019-01" db="EMBL/GenBank/DDBJ databases">
        <title>Coherence of Microcystis species and biogeography revealed through population genomics.</title>
        <authorList>
            <person name="Perez-Carrascal O.M."/>
            <person name="Terrat Y."/>
            <person name="Giani A."/>
            <person name="Fortin N."/>
            <person name="Tromas N."/>
            <person name="Shapiro B.J."/>
        </authorList>
    </citation>
    <scope>NUCLEOTIDE SEQUENCE [LARGE SCALE GENOMIC DNA]</scope>
    <source>
        <strain evidence="1">Mn_MB_F_20050700_S1D</strain>
    </source>
</reference>
<gene>
    <name evidence="1" type="ORF">EWV54_06325</name>
</gene>
<evidence type="ECO:0008006" key="3">
    <source>
        <dbReference type="Google" id="ProtNLM"/>
    </source>
</evidence>
<protein>
    <recommendedName>
        <fullName evidence="3">DUF433 domain-containing protein</fullName>
    </recommendedName>
</protein>
<accession>A0A552J4V1</accession>
<comment type="caution">
    <text evidence="1">The sequence shown here is derived from an EMBL/GenBank/DDBJ whole genome shotgun (WGS) entry which is preliminary data.</text>
</comment>
<dbReference type="Proteomes" id="UP000319191">
    <property type="component" value="Unassembled WGS sequence"/>
</dbReference>
<evidence type="ECO:0000313" key="1">
    <source>
        <dbReference type="EMBL" id="TRU90787.1"/>
    </source>
</evidence>
<sequence>MTTNVAKTQWQYLEKRPHSWRQQLYIKGRKLTAFTVWSDMIVNEMTPEEVADSKELPLAAVLEAIEYCETHEKLLQEEADAERRYLEVRGVDIEPKVTY</sequence>